<dbReference type="AlphaFoldDB" id="A0A286CX08"/>
<accession>A0A286CX08</accession>
<dbReference type="SUPFAM" id="SSF55073">
    <property type="entry name" value="Nucleotide cyclase"/>
    <property type="match status" value="1"/>
</dbReference>
<evidence type="ECO:0000256" key="1">
    <source>
        <dbReference type="ARBA" id="ARBA00001946"/>
    </source>
</evidence>
<keyword evidence="4" id="KW-0472">Membrane</keyword>
<dbReference type="SUPFAM" id="SSF48452">
    <property type="entry name" value="TPR-like"/>
    <property type="match status" value="1"/>
</dbReference>
<feature type="signal peptide" evidence="5">
    <location>
        <begin position="1"/>
        <end position="24"/>
    </location>
</feature>
<dbReference type="GO" id="GO:0005886">
    <property type="term" value="C:plasma membrane"/>
    <property type="evidence" value="ECO:0007669"/>
    <property type="project" value="TreeGrafter"/>
</dbReference>
<evidence type="ECO:0000313" key="7">
    <source>
        <dbReference type="EMBL" id="SOD50940.1"/>
    </source>
</evidence>
<sequence>MKVGMAKALMMALVLCFACHPALAQDSAASLLKRADAVRTSDPTEFAKLLGLLEERTDYASSEEKMRFKLLKSHAFLMKGQYELAVGELKEIRETAVDDELIFRAGSMLVNTYALTRQFEEGLRTLNDTLPLADKVADADIRHRGWLVAGVLYNQVGEYALGEHYSDKVAGDSPVGRSRCAAGNLKIESQMGLKRSVDEGAVQQVIEICEEQKEPLLAGLTRTYLARVWAEAGKIKSAVALLERYLPDVQKNGYPLLISEYHSVMADLKLRQGEDAAAESHAQKAVENSTRLLGSQPLVSAYRTLYEIAEHRSDSELALKRYRDYADAEKAYSNDMKSRQLAYQIVRQQILQKNQQIDLLDKQNQVLQLQSKLNQQSAQNTRLMVILLVVLVASIGYWAYKIKRVQVSLKKMAETDALTDLCNRHHFTLQAERSLAQCARSGEEAALIMFDLDHFKQINDRYGHQTGDWTLKQVGEICKAFCRRVDTVGRLGGEEFAFLMYGCDMRAAKRLAEDCRVRIAAIDSRESGHVFATTASFGVASTLASGYSLARLLSHADRMLYRAKHLGRNRVCGTDDDTVTPLHGPQLQDSTVVADQHADPSEPALAARRIERVVS</sequence>
<evidence type="ECO:0000256" key="5">
    <source>
        <dbReference type="SAM" id="SignalP"/>
    </source>
</evidence>
<gene>
    <name evidence="7" type="ORF">SAMN06296416_101369</name>
</gene>
<protein>
    <recommendedName>
        <fullName evidence="2">diguanylate cyclase</fullName>
        <ecNumber evidence="2">2.7.7.65</ecNumber>
    </recommendedName>
</protein>
<keyword evidence="8" id="KW-1185">Reference proteome</keyword>
<dbReference type="CDD" id="cd01949">
    <property type="entry name" value="GGDEF"/>
    <property type="match status" value="1"/>
</dbReference>
<dbReference type="GO" id="GO:0043709">
    <property type="term" value="P:cell adhesion involved in single-species biofilm formation"/>
    <property type="evidence" value="ECO:0007669"/>
    <property type="project" value="TreeGrafter"/>
</dbReference>
<dbReference type="GO" id="GO:1902201">
    <property type="term" value="P:negative regulation of bacterial-type flagellum-dependent cell motility"/>
    <property type="evidence" value="ECO:0007669"/>
    <property type="project" value="TreeGrafter"/>
</dbReference>
<organism evidence="7 8">
    <name type="scientific">Pseudoxanthomonas wuyuanensis</name>
    <dbReference type="NCBI Taxonomy" id="1073196"/>
    <lineage>
        <taxon>Bacteria</taxon>
        <taxon>Pseudomonadati</taxon>
        <taxon>Pseudomonadota</taxon>
        <taxon>Gammaproteobacteria</taxon>
        <taxon>Lysobacterales</taxon>
        <taxon>Lysobacteraceae</taxon>
        <taxon>Pseudoxanthomonas</taxon>
    </lineage>
</organism>
<dbReference type="InterPro" id="IPR043128">
    <property type="entry name" value="Rev_trsase/Diguanyl_cyclase"/>
</dbReference>
<dbReference type="InterPro" id="IPR050469">
    <property type="entry name" value="Diguanylate_Cyclase"/>
</dbReference>
<comment type="catalytic activity">
    <reaction evidence="3">
        <text>2 GTP = 3',3'-c-di-GMP + 2 diphosphate</text>
        <dbReference type="Rhea" id="RHEA:24898"/>
        <dbReference type="ChEBI" id="CHEBI:33019"/>
        <dbReference type="ChEBI" id="CHEBI:37565"/>
        <dbReference type="ChEBI" id="CHEBI:58805"/>
        <dbReference type="EC" id="2.7.7.65"/>
    </reaction>
</comment>
<evidence type="ECO:0000313" key="8">
    <source>
        <dbReference type="Proteomes" id="UP000219374"/>
    </source>
</evidence>
<keyword evidence="4" id="KW-1133">Transmembrane helix</keyword>
<dbReference type="EMBL" id="OCND01000001">
    <property type="protein sequence ID" value="SOD50940.1"/>
    <property type="molecule type" value="Genomic_DNA"/>
</dbReference>
<dbReference type="GO" id="GO:0052621">
    <property type="term" value="F:diguanylate cyclase activity"/>
    <property type="evidence" value="ECO:0007669"/>
    <property type="project" value="UniProtKB-EC"/>
</dbReference>
<dbReference type="InterPro" id="IPR029787">
    <property type="entry name" value="Nucleotide_cyclase"/>
</dbReference>
<evidence type="ECO:0000259" key="6">
    <source>
        <dbReference type="PROSITE" id="PS50887"/>
    </source>
</evidence>
<feature type="chain" id="PRO_5013035632" description="diguanylate cyclase" evidence="5">
    <location>
        <begin position="25"/>
        <end position="615"/>
    </location>
</feature>
<evidence type="ECO:0000256" key="4">
    <source>
        <dbReference type="SAM" id="Phobius"/>
    </source>
</evidence>
<dbReference type="InterPro" id="IPR000160">
    <property type="entry name" value="GGDEF_dom"/>
</dbReference>
<dbReference type="Gene3D" id="3.30.70.270">
    <property type="match status" value="1"/>
</dbReference>
<dbReference type="PROSITE" id="PS50887">
    <property type="entry name" value="GGDEF"/>
    <property type="match status" value="1"/>
</dbReference>
<reference evidence="7 8" key="1">
    <citation type="submission" date="2017-09" db="EMBL/GenBank/DDBJ databases">
        <authorList>
            <person name="Ehlers B."/>
            <person name="Leendertz F.H."/>
        </authorList>
    </citation>
    <scope>NUCLEOTIDE SEQUENCE [LARGE SCALE GENOMIC DNA]</scope>
    <source>
        <strain evidence="7 8">CGMCC 1.10978</strain>
    </source>
</reference>
<evidence type="ECO:0000256" key="3">
    <source>
        <dbReference type="ARBA" id="ARBA00034247"/>
    </source>
</evidence>
<dbReference type="SMART" id="SM00267">
    <property type="entry name" value="GGDEF"/>
    <property type="match status" value="1"/>
</dbReference>
<dbReference type="PANTHER" id="PTHR45138">
    <property type="entry name" value="REGULATORY COMPONENTS OF SENSORY TRANSDUCTION SYSTEM"/>
    <property type="match status" value="1"/>
</dbReference>
<comment type="cofactor">
    <cofactor evidence="1">
        <name>Mg(2+)</name>
        <dbReference type="ChEBI" id="CHEBI:18420"/>
    </cofactor>
</comment>
<dbReference type="EC" id="2.7.7.65" evidence="2"/>
<proteinExistence type="predicted"/>
<keyword evidence="4" id="KW-0812">Transmembrane</keyword>
<evidence type="ECO:0000256" key="2">
    <source>
        <dbReference type="ARBA" id="ARBA00012528"/>
    </source>
</evidence>
<dbReference type="NCBIfam" id="TIGR00254">
    <property type="entry name" value="GGDEF"/>
    <property type="match status" value="1"/>
</dbReference>
<feature type="transmembrane region" description="Helical" evidence="4">
    <location>
        <begin position="383"/>
        <end position="400"/>
    </location>
</feature>
<feature type="domain" description="GGDEF" evidence="6">
    <location>
        <begin position="443"/>
        <end position="576"/>
    </location>
</feature>
<dbReference type="Gene3D" id="1.25.40.10">
    <property type="entry name" value="Tetratricopeptide repeat domain"/>
    <property type="match status" value="1"/>
</dbReference>
<dbReference type="InterPro" id="IPR011990">
    <property type="entry name" value="TPR-like_helical_dom_sf"/>
</dbReference>
<dbReference type="Proteomes" id="UP000219374">
    <property type="component" value="Unassembled WGS sequence"/>
</dbReference>
<dbReference type="RefSeq" id="WP_097120165.1">
    <property type="nucleotide sequence ID" value="NZ_PDWU01000009.1"/>
</dbReference>
<dbReference type="FunFam" id="3.30.70.270:FF:000001">
    <property type="entry name" value="Diguanylate cyclase domain protein"/>
    <property type="match status" value="1"/>
</dbReference>
<dbReference type="OrthoDB" id="9803824at2"/>
<keyword evidence="5" id="KW-0732">Signal</keyword>
<dbReference type="PANTHER" id="PTHR45138:SF9">
    <property type="entry name" value="DIGUANYLATE CYCLASE DGCM-RELATED"/>
    <property type="match status" value="1"/>
</dbReference>
<dbReference type="Pfam" id="PF00990">
    <property type="entry name" value="GGDEF"/>
    <property type="match status" value="1"/>
</dbReference>
<name>A0A286CX08_9GAMM</name>